<dbReference type="GO" id="GO:0005524">
    <property type="term" value="F:ATP binding"/>
    <property type="evidence" value="ECO:0007669"/>
    <property type="project" value="InterPro"/>
</dbReference>
<sequence>MLDINVFREDKGNNPEIIRESQRRRFADVDIVDEIIRLDKEWRQRQYELDKLRRDFNLINKQVAKLKIVSLFFSFSSSSFVYLFDACI</sequence>
<dbReference type="PANTHER" id="PTHR11778">
    <property type="entry name" value="SERYL-TRNA SYNTHETASE"/>
    <property type="match status" value="1"/>
</dbReference>
<organism evidence="2">
    <name type="scientific">Rhizophora mucronata</name>
    <name type="common">Asiatic mangrove</name>
    <dbReference type="NCBI Taxonomy" id="61149"/>
    <lineage>
        <taxon>Eukaryota</taxon>
        <taxon>Viridiplantae</taxon>
        <taxon>Streptophyta</taxon>
        <taxon>Embryophyta</taxon>
        <taxon>Tracheophyta</taxon>
        <taxon>Spermatophyta</taxon>
        <taxon>Magnoliopsida</taxon>
        <taxon>eudicotyledons</taxon>
        <taxon>Gunneridae</taxon>
        <taxon>Pentapetalae</taxon>
        <taxon>rosids</taxon>
        <taxon>fabids</taxon>
        <taxon>Malpighiales</taxon>
        <taxon>Rhizophoraceae</taxon>
        <taxon>Rhizophora</taxon>
    </lineage>
</organism>
<dbReference type="GO" id="GO:0004828">
    <property type="term" value="F:serine-tRNA ligase activity"/>
    <property type="evidence" value="ECO:0007669"/>
    <property type="project" value="InterPro"/>
</dbReference>
<dbReference type="SUPFAM" id="SSF46589">
    <property type="entry name" value="tRNA-binding arm"/>
    <property type="match status" value="1"/>
</dbReference>
<dbReference type="InterPro" id="IPR010978">
    <property type="entry name" value="tRNA-bd_arm"/>
</dbReference>
<name>A0A2P2JQ25_RHIMU</name>
<dbReference type="InterPro" id="IPR002317">
    <property type="entry name" value="Ser-tRNA-ligase_type_1"/>
</dbReference>
<dbReference type="AlphaFoldDB" id="A0A2P2JQ25"/>
<dbReference type="Pfam" id="PF02403">
    <property type="entry name" value="Seryl_tRNA_N"/>
    <property type="match status" value="1"/>
</dbReference>
<evidence type="ECO:0000259" key="1">
    <source>
        <dbReference type="Pfam" id="PF02403"/>
    </source>
</evidence>
<dbReference type="GO" id="GO:0006434">
    <property type="term" value="P:seryl-tRNA aminoacylation"/>
    <property type="evidence" value="ECO:0007669"/>
    <property type="project" value="InterPro"/>
</dbReference>
<proteinExistence type="predicted"/>
<reference evidence="2" key="1">
    <citation type="submission" date="2018-02" db="EMBL/GenBank/DDBJ databases">
        <title>Rhizophora mucronata_Transcriptome.</title>
        <authorList>
            <person name="Meera S.P."/>
            <person name="Sreeshan A."/>
            <person name="Augustine A."/>
        </authorList>
    </citation>
    <scope>NUCLEOTIDE SEQUENCE</scope>
    <source>
        <tissue evidence="2">Leaf</tissue>
    </source>
</reference>
<feature type="domain" description="Serine-tRNA synthetase type1 N-terminal" evidence="1">
    <location>
        <begin position="1"/>
        <end position="67"/>
    </location>
</feature>
<dbReference type="InterPro" id="IPR042103">
    <property type="entry name" value="SerRS_1_N_sf"/>
</dbReference>
<dbReference type="EMBL" id="GGEC01015076">
    <property type="protein sequence ID" value="MBW95559.1"/>
    <property type="molecule type" value="Transcribed_RNA"/>
</dbReference>
<protein>
    <submittedName>
        <fullName evidence="2">Uncharacterized protein MANES_10G109600</fullName>
    </submittedName>
</protein>
<accession>A0A2P2JQ25</accession>
<evidence type="ECO:0000313" key="2">
    <source>
        <dbReference type="EMBL" id="MBW95559.1"/>
    </source>
</evidence>
<dbReference type="InterPro" id="IPR015866">
    <property type="entry name" value="Ser-tRNA-synth_1_N"/>
</dbReference>
<dbReference type="Gene3D" id="1.10.287.40">
    <property type="entry name" value="Serine-tRNA synthetase, tRNA binding domain"/>
    <property type="match status" value="1"/>
</dbReference>